<dbReference type="AlphaFoldDB" id="A0A0N5AAA4"/>
<feature type="compositionally biased region" description="Low complexity" evidence="1">
    <location>
        <begin position="299"/>
        <end position="308"/>
    </location>
</feature>
<evidence type="ECO:0000256" key="1">
    <source>
        <dbReference type="SAM" id="MobiDB-lite"/>
    </source>
</evidence>
<organism evidence="2 3">
    <name type="scientific">Syphacia muris</name>
    <dbReference type="NCBI Taxonomy" id="451379"/>
    <lineage>
        <taxon>Eukaryota</taxon>
        <taxon>Metazoa</taxon>
        <taxon>Ecdysozoa</taxon>
        <taxon>Nematoda</taxon>
        <taxon>Chromadorea</taxon>
        <taxon>Rhabditida</taxon>
        <taxon>Spirurina</taxon>
        <taxon>Oxyuridomorpha</taxon>
        <taxon>Oxyuroidea</taxon>
        <taxon>Oxyuridae</taxon>
        <taxon>Syphacia</taxon>
    </lineage>
</organism>
<sequence length="720" mass="80302">LKFDELEAGGQYVAVTHGPFIQLNYGAKNGDDKEKVKRWNYDPKVEKKECSSLDSAESVEMYLKRCGYETVTGLPFPFDAPRPGSSHADHKKATKFRSPEPRTCQETTPLQNSLKKDKDSEQLPSLQKLEHSVKKDNEVAKATDTKGCRRVSIKDDHEPIPPISKSNSAFPPQIRKNLNEKDPELRGENSNNLTLPKLDNEISDRELEVKARIPESMRLAKNDAVTASNGRIDNGIVAVSKLSNTTNNRTENIGHDEEKPLNPCEELNNGVKCSNIPSSVDNGDTAAARIPPSEETKTNNKAASSGSANAKAFDNNAEAVNISGNNFDSKGIKEIVPSKSVPSIKTDVVGCPKASTVYLNVSDTSNLNVSSSLTTKKATSFVISNRSDYASTDTASEKNSSATFATETCNKRQLERKENNHFDTGNRSASASVSEVLEFSKKPENFTRGISRNWPIALMTQSTNTDKLQEPEFIRKPENFAKNTLRNRSTVAVSQSANANKLQESEFIKRPENLPRNTLCDRPTAIMNHSTNTDKLQESVFIRRPENLPRNTLCDRPTAIMNHSTNTDKLQESSNKQPKSILLNGKRIRCANSSNMPVEKLKYKADQVYIPLLIKSMKISPRPKAKDVSKTQQYNVTQDSSSSENVNTRFSQRLRVNRQFCETNDLRLKSVKKMATISADTVKSLSKEAIADGLYDNNCLENRRPMPMFYDPDFRDFDFL</sequence>
<protein>
    <submittedName>
        <fullName evidence="3">MBD domain-containing protein</fullName>
    </submittedName>
</protein>
<dbReference type="Proteomes" id="UP000046393">
    <property type="component" value="Unplaced"/>
</dbReference>
<feature type="compositionally biased region" description="Basic and acidic residues" evidence="1">
    <location>
        <begin position="128"/>
        <end position="159"/>
    </location>
</feature>
<proteinExistence type="predicted"/>
<accession>A0A0N5AAA4</accession>
<feature type="compositionally biased region" description="Basic and acidic residues" evidence="1">
    <location>
        <begin position="177"/>
        <end position="187"/>
    </location>
</feature>
<feature type="compositionally biased region" description="Polar residues" evidence="1">
    <location>
        <begin position="630"/>
        <end position="647"/>
    </location>
</feature>
<keyword evidence="2" id="KW-1185">Reference proteome</keyword>
<dbReference type="WBParaSite" id="SMUV_0000107201-mRNA-1">
    <property type="protein sequence ID" value="SMUV_0000107201-mRNA-1"/>
    <property type="gene ID" value="SMUV_0000107201"/>
</dbReference>
<feature type="region of interest" description="Disordered" evidence="1">
    <location>
        <begin position="76"/>
        <end position="196"/>
    </location>
</feature>
<evidence type="ECO:0000313" key="2">
    <source>
        <dbReference type="Proteomes" id="UP000046393"/>
    </source>
</evidence>
<reference evidence="3" key="1">
    <citation type="submission" date="2017-02" db="UniProtKB">
        <authorList>
            <consortium name="WormBaseParasite"/>
        </authorList>
    </citation>
    <scope>IDENTIFICATION</scope>
</reference>
<feature type="compositionally biased region" description="Polar residues" evidence="1">
    <location>
        <begin position="104"/>
        <end position="113"/>
    </location>
</feature>
<evidence type="ECO:0000313" key="3">
    <source>
        <dbReference type="WBParaSite" id="SMUV_0000107201-mRNA-1"/>
    </source>
</evidence>
<name>A0A0N5AAA4_9BILA</name>
<feature type="region of interest" description="Disordered" evidence="1">
    <location>
        <begin position="276"/>
        <end position="308"/>
    </location>
</feature>
<feature type="region of interest" description="Disordered" evidence="1">
    <location>
        <begin position="622"/>
        <end position="647"/>
    </location>
</feature>